<feature type="binding site" evidence="15">
    <location>
        <position position="67"/>
    </location>
    <ligand>
        <name>D-ribulose 5-phosphate</name>
        <dbReference type="ChEBI" id="CHEBI:58121"/>
    </ligand>
</feature>
<keyword evidence="11 14" id="KW-0342">GTP-binding</keyword>
<evidence type="ECO:0000256" key="3">
    <source>
        <dbReference type="ARBA" id="ARBA00004853"/>
    </source>
</evidence>
<feature type="binding site" evidence="15">
    <location>
        <position position="178"/>
    </location>
    <ligand>
        <name>Mg(2+)</name>
        <dbReference type="ChEBI" id="CHEBI:18420"/>
        <label>2</label>
    </ligand>
</feature>
<dbReference type="NCBIfam" id="TIGR00506">
    <property type="entry name" value="ribB"/>
    <property type="match status" value="1"/>
</dbReference>
<dbReference type="GO" id="GO:0005525">
    <property type="term" value="F:GTP binding"/>
    <property type="evidence" value="ECO:0007669"/>
    <property type="project" value="UniProtKB-KW"/>
</dbReference>
<comment type="similarity">
    <text evidence="5">In the N-terminal section; belongs to the DHBP synthase family.</text>
</comment>
<sequence length="493" mass="51358">MSADTPTTDAAGTTSTTHAATTDATGRPSDVVLGDVVLGTVEDALAALRAGRPVLVADSPDRENEADVVLAAQSATTEWVAWTIRHSSGYLCAPMPAERADALDLPLMVPHSQDPRRTAYTVTVDAATGVTTGISAADRARTLRVLADPASGHEDLVRPGHVLPLRAVPGGVLHRAGHTEAAVDLCRLAGLEPVGAIAELVNDDGTMVRLPEASALAQADGLVLLTIAELRAWRLAHDDAPEPAPVRTDALAPRVHATHTAHLPTRHGDFRLHGYRDLRTGDEHVALVPSTGLSATPVVRVHSECLTGDAFGSARCDCGPQLDAALALAAAEGGAVVYLRGHEGRGIGLLAKVAAYALQDTGRDTVEANLDLGWPADRREYGAAAAILADLGVARVRLLTNNPAKVAGLRAHGIDVVQVRGLEVGRTPHNAAYLRTKATAMGHLLHLPEQAEAAPIHVPPVEAAPVPAGVDTADHVEHTPVHPTTVEHTEESA</sequence>
<reference evidence="18 21" key="2">
    <citation type="submission" date="2021-01" db="EMBL/GenBank/DDBJ databases">
        <title>Whole genome shotgun sequence of Cellulomonas oligotrophica NBRC 109435.</title>
        <authorList>
            <person name="Komaki H."/>
            <person name="Tamura T."/>
        </authorList>
    </citation>
    <scope>NUCLEOTIDE SEQUENCE [LARGE SCALE GENOMIC DNA]</scope>
    <source>
        <strain evidence="18 21">NBRC 109435</strain>
    </source>
</reference>
<evidence type="ECO:0000256" key="9">
    <source>
        <dbReference type="ARBA" id="ARBA00022801"/>
    </source>
</evidence>
<evidence type="ECO:0000313" key="20">
    <source>
        <dbReference type="Proteomes" id="UP000577956"/>
    </source>
</evidence>
<dbReference type="PANTHER" id="PTHR21327">
    <property type="entry name" value="GTP CYCLOHYDROLASE II-RELATED"/>
    <property type="match status" value="1"/>
</dbReference>
<comment type="subunit">
    <text evidence="15">Homodimer.</text>
</comment>
<evidence type="ECO:0000256" key="2">
    <source>
        <dbReference type="ARBA" id="ARBA00002284"/>
    </source>
</evidence>
<evidence type="ECO:0000313" key="19">
    <source>
        <dbReference type="EMBL" id="NYD84723.1"/>
    </source>
</evidence>
<dbReference type="AlphaFoldDB" id="A0A7Y9JVL5"/>
<comment type="cofactor">
    <cofactor evidence="14">
        <name>Zn(2+)</name>
        <dbReference type="ChEBI" id="CHEBI:29105"/>
    </cofactor>
    <text evidence="14">Binds 1 zinc ion per subunit.</text>
</comment>
<dbReference type="Gene3D" id="3.90.870.10">
    <property type="entry name" value="DHBP synthase"/>
    <property type="match status" value="1"/>
</dbReference>
<dbReference type="GO" id="GO:0030145">
    <property type="term" value="F:manganese ion binding"/>
    <property type="evidence" value="ECO:0007669"/>
    <property type="project" value="UniProtKB-UniRule"/>
</dbReference>
<dbReference type="Proteomes" id="UP000577956">
    <property type="component" value="Unassembled WGS sequence"/>
</dbReference>
<comment type="catalytic activity">
    <reaction evidence="13 14">
        <text>GTP + 4 H2O = 2,5-diamino-6-hydroxy-4-(5-phosphoribosylamino)-pyrimidine + formate + 2 phosphate + 3 H(+)</text>
        <dbReference type="Rhea" id="RHEA:23704"/>
        <dbReference type="ChEBI" id="CHEBI:15377"/>
        <dbReference type="ChEBI" id="CHEBI:15378"/>
        <dbReference type="ChEBI" id="CHEBI:15740"/>
        <dbReference type="ChEBI" id="CHEBI:37565"/>
        <dbReference type="ChEBI" id="CHEBI:43474"/>
        <dbReference type="ChEBI" id="CHEBI:58614"/>
        <dbReference type="EC" id="3.5.4.25"/>
    </reaction>
</comment>
<feature type="binding site" evidence="14">
    <location>
        <position position="305"/>
    </location>
    <ligand>
        <name>Zn(2+)</name>
        <dbReference type="ChEBI" id="CHEBI:29105"/>
        <note>catalytic</note>
    </ligand>
</feature>
<feature type="site" description="Essential for catalytic activity" evidence="15">
    <location>
        <position position="199"/>
    </location>
</feature>
<comment type="pathway">
    <text evidence="3 14">Cofactor biosynthesis; riboflavin biosynthesis; 5-amino-6-(D-ribitylamino)uracil from GTP: step 1/4.</text>
</comment>
<dbReference type="Proteomes" id="UP000618382">
    <property type="component" value="Unassembled WGS sequence"/>
</dbReference>
<dbReference type="UniPathway" id="UPA00275">
    <property type="reaction ID" value="UER00399"/>
</dbReference>
<keyword evidence="15" id="KW-0464">Manganese</keyword>
<evidence type="ECO:0000256" key="12">
    <source>
        <dbReference type="ARBA" id="ARBA00043932"/>
    </source>
</evidence>
<comment type="similarity">
    <text evidence="14">Belongs to the GTP cyclohydrolase II family.</text>
</comment>
<evidence type="ECO:0000256" key="11">
    <source>
        <dbReference type="ARBA" id="ARBA00023134"/>
    </source>
</evidence>
<feature type="binding site" evidence="15">
    <location>
        <begin position="175"/>
        <end position="179"/>
    </location>
    <ligand>
        <name>D-ribulose 5-phosphate</name>
        <dbReference type="ChEBI" id="CHEBI:58121"/>
    </ligand>
</feature>
<dbReference type="GO" id="GO:0008270">
    <property type="term" value="F:zinc ion binding"/>
    <property type="evidence" value="ECO:0007669"/>
    <property type="project" value="UniProtKB-UniRule"/>
</dbReference>
<dbReference type="EC" id="3.5.4.25" evidence="14"/>
<dbReference type="CDD" id="cd00641">
    <property type="entry name" value="GTP_cyclohydro2"/>
    <property type="match status" value="1"/>
</dbReference>
<dbReference type="GO" id="GO:0005829">
    <property type="term" value="C:cytosol"/>
    <property type="evidence" value="ECO:0007669"/>
    <property type="project" value="TreeGrafter"/>
</dbReference>
<comment type="function">
    <text evidence="2 15">Catalyzes the conversion of D-ribulose 5-phosphate to formate and 3,4-dihydroxy-2-butanone 4-phosphate.</text>
</comment>
<feature type="binding site" evidence="14">
    <location>
        <position position="365"/>
    </location>
    <ligand>
        <name>GTP</name>
        <dbReference type="ChEBI" id="CHEBI:37565"/>
    </ligand>
</feature>
<protein>
    <recommendedName>
        <fullName evidence="14 15">Multifunctional fusion protein</fullName>
    </recommendedName>
    <domain>
        <recommendedName>
            <fullName evidence="14">GTP cyclohydrolase-2</fullName>
            <ecNumber evidence="14">3.5.4.25</ecNumber>
        </recommendedName>
        <alternativeName>
            <fullName evidence="14">GTP cyclohydrolase II</fullName>
        </alternativeName>
    </domain>
    <domain>
        <recommendedName>
            <fullName evidence="15">3,4-dihydroxy-2-butanone 4-phosphate synthase</fullName>
            <shortName evidence="15">DHBP synthase</shortName>
            <ecNumber evidence="15">4.1.99.12</ecNumber>
        </recommendedName>
    </domain>
</protein>
<organism evidence="19 20">
    <name type="scientific">Cellulomonas oligotrophica</name>
    <dbReference type="NCBI Taxonomy" id="931536"/>
    <lineage>
        <taxon>Bacteria</taxon>
        <taxon>Bacillati</taxon>
        <taxon>Actinomycetota</taxon>
        <taxon>Actinomycetes</taxon>
        <taxon>Micrococcales</taxon>
        <taxon>Cellulomonadaceae</taxon>
        <taxon>Cellulomonas</taxon>
    </lineage>
</organism>
<comment type="cofactor">
    <cofactor evidence="15">
        <name>Mg(2+)</name>
        <dbReference type="ChEBI" id="CHEBI:18420"/>
    </cofactor>
    <cofactor evidence="15">
        <name>Mn(2+)</name>
        <dbReference type="ChEBI" id="CHEBI:29035"/>
    </cofactor>
    <text evidence="15">Binds 2 divalent metal cations per subunit. Magnesium or manganese.</text>
</comment>
<dbReference type="InterPro" id="IPR000422">
    <property type="entry name" value="DHBP_synthase_RibB"/>
</dbReference>
<feature type="binding site" evidence="14">
    <location>
        <position position="318"/>
    </location>
    <ligand>
        <name>Zn(2+)</name>
        <dbReference type="ChEBI" id="CHEBI:29105"/>
        <note>catalytic</note>
    </ligand>
</feature>
<dbReference type="PANTHER" id="PTHR21327:SF18">
    <property type="entry name" value="3,4-DIHYDROXY-2-BUTANONE 4-PHOSPHATE SYNTHASE"/>
    <property type="match status" value="1"/>
</dbReference>
<feature type="site" description="Essential for catalytic activity" evidence="15">
    <location>
        <position position="161"/>
    </location>
</feature>
<feature type="binding site" evidence="14">
    <location>
        <begin position="343"/>
        <end position="345"/>
    </location>
    <ligand>
        <name>GTP</name>
        <dbReference type="ChEBI" id="CHEBI:37565"/>
    </ligand>
</feature>
<comment type="function">
    <text evidence="12 14">Catalyzes the conversion of GTP to 2,5-diamino-6-ribosylamino-4(3H)-pyrimidinone 5'-phosphate (DARP), formate and pyrophosphate.</text>
</comment>
<feature type="region of interest" description="Disordered" evidence="16">
    <location>
        <begin position="1"/>
        <end position="28"/>
    </location>
</feature>
<comment type="caution">
    <text evidence="19">The sequence shown here is derived from an EMBL/GenBank/DDBJ whole genome shotgun (WGS) entry which is preliminary data.</text>
</comment>
<dbReference type="Pfam" id="PF00925">
    <property type="entry name" value="GTP_cyclohydro2"/>
    <property type="match status" value="1"/>
</dbReference>
<dbReference type="GO" id="GO:0003935">
    <property type="term" value="F:GTP cyclohydrolase II activity"/>
    <property type="evidence" value="ECO:0007669"/>
    <property type="project" value="UniProtKB-UniRule"/>
</dbReference>
<dbReference type="GO" id="GO:0009231">
    <property type="term" value="P:riboflavin biosynthetic process"/>
    <property type="evidence" value="ECO:0007669"/>
    <property type="project" value="UniProtKB-UniRule"/>
</dbReference>
<comment type="similarity">
    <text evidence="15">Belongs to the DHBP synthase family.</text>
</comment>
<dbReference type="FunFam" id="3.40.50.10990:FF:000001">
    <property type="entry name" value="Riboflavin biosynthesis protein RibBA"/>
    <property type="match status" value="1"/>
</dbReference>
<evidence type="ECO:0000256" key="13">
    <source>
        <dbReference type="ARBA" id="ARBA00049295"/>
    </source>
</evidence>
<dbReference type="InterPro" id="IPR000926">
    <property type="entry name" value="RibA"/>
</dbReference>
<evidence type="ECO:0000256" key="16">
    <source>
        <dbReference type="SAM" id="MobiDB-lite"/>
    </source>
</evidence>
<reference evidence="19 20" key="1">
    <citation type="submission" date="2020-07" db="EMBL/GenBank/DDBJ databases">
        <title>Sequencing the genomes of 1000 actinobacteria strains.</title>
        <authorList>
            <person name="Klenk H.-P."/>
        </authorList>
    </citation>
    <scope>NUCLEOTIDE SEQUENCE [LARGE SCALE GENOMIC DNA]</scope>
    <source>
        <strain evidence="19 20">DSM 24482</strain>
    </source>
</reference>
<keyword evidence="15 19" id="KW-0456">Lyase</keyword>
<dbReference type="RefSeq" id="WP_140458967.1">
    <property type="nucleotide sequence ID" value="NZ_BAABFI010000003.1"/>
</dbReference>
<evidence type="ECO:0000256" key="7">
    <source>
        <dbReference type="ARBA" id="ARBA00022723"/>
    </source>
</evidence>
<evidence type="ECO:0000313" key="21">
    <source>
        <dbReference type="Proteomes" id="UP000618382"/>
    </source>
</evidence>
<evidence type="ECO:0000256" key="15">
    <source>
        <dbReference type="HAMAP-Rule" id="MF_00180"/>
    </source>
</evidence>
<feature type="binding site" evidence="14">
    <location>
        <position position="400"/>
    </location>
    <ligand>
        <name>GTP</name>
        <dbReference type="ChEBI" id="CHEBI:37565"/>
    </ligand>
</feature>
<keyword evidence="7 15" id="KW-0479">Metal-binding</keyword>
<dbReference type="EMBL" id="BONN01000002">
    <property type="protein sequence ID" value="GIG31790.1"/>
    <property type="molecule type" value="Genomic_DNA"/>
</dbReference>
<dbReference type="GO" id="GO:0000287">
    <property type="term" value="F:magnesium ion binding"/>
    <property type="evidence" value="ECO:0007669"/>
    <property type="project" value="UniProtKB-UniRule"/>
</dbReference>
<dbReference type="GO" id="GO:0008686">
    <property type="term" value="F:3,4-dihydroxy-2-butanone-4-phosphate synthase activity"/>
    <property type="evidence" value="ECO:0007669"/>
    <property type="project" value="UniProtKB-UniRule"/>
</dbReference>
<evidence type="ECO:0000256" key="8">
    <source>
        <dbReference type="ARBA" id="ARBA00022741"/>
    </source>
</evidence>
<evidence type="ECO:0000256" key="5">
    <source>
        <dbReference type="ARBA" id="ARBA00005520"/>
    </source>
</evidence>
<dbReference type="InterPro" id="IPR032677">
    <property type="entry name" value="GTP_cyclohydro_II"/>
</dbReference>
<dbReference type="Pfam" id="PF00926">
    <property type="entry name" value="DHBP_synthase"/>
    <property type="match status" value="1"/>
</dbReference>
<dbReference type="SUPFAM" id="SSF55821">
    <property type="entry name" value="YrdC/RibB"/>
    <property type="match status" value="1"/>
</dbReference>
<evidence type="ECO:0000259" key="17">
    <source>
        <dbReference type="Pfam" id="PF00925"/>
    </source>
</evidence>
<keyword evidence="9 14" id="KW-0378">Hydrolase</keyword>
<dbReference type="HAMAP" id="MF_00180">
    <property type="entry name" value="RibB"/>
    <property type="match status" value="1"/>
</dbReference>
<feature type="binding site" evidence="14">
    <location>
        <position position="316"/>
    </location>
    <ligand>
        <name>Zn(2+)</name>
        <dbReference type="ChEBI" id="CHEBI:29105"/>
        <note>catalytic</note>
    </ligand>
</feature>
<accession>A0A7Y9JVL5</accession>
<dbReference type="NCBIfam" id="TIGR00505">
    <property type="entry name" value="ribA"/>
    <property type="match status" value="1"/>
</dbReference>
<proteinExistence type="inferred from homology"/>
<comment type="pathway">
    <text evidence="4 15">Cofactor biosynthesis; riboflavin biosynthesis; 2-hydroxy-3-oxobutyl phosphate from D-ribulose 5-phosphate: step 1/1.</text>
</comment>
<dbReference type="InterPro" id="IPR036144">
    <property type="entry name" value="RibA-like_sf"/>
</dbReference>
<evidence type="ECO:0000313" key="18">
    <source>
        <dbReference type="EMBL" id="GIG31790.1"/>
    </source>
</evidence>
<name>A0A7Y9JVL5_9CELL</name>
<comment type="catalytic activity">
    <reaction evidence="1 15">
        <text>D-ribulose 5-phosphate = (2S)-2-hydroxy-3-oxobutyl phosphate + formate + H(+)</text>
        <dbReference type="Rhea" id="RHEA:18457"/>
        <dbReference type="ChEBI" id="CHEBI:15378"/>
        <dbReference type="ChEBI" id="CHEBI:15740"/>
        <dbReference type="ChEBI" id="CHEBI:58121"/>
        <dbReference type="ChEBI" id="CHEBI:58830"/>
        <dbReference type="EC" id="4.1.99.12"/>
    </reaction>
</comment>
<feature type="domain" description="GTP cyclohydrolase II" evidence="17">
    <location>
        <begin position="260"/>
        <end position="418"/>
    </location>
</feature>
<evidence type="ECO:0000256" key="6">
    <source>
        <dbReference type="ARBA" id="ARBA00022619"/>
    </source>
</evidence>
<dbReference type="InterPro" id="IPR017945">
    <property type="entry name" value="DHBP_synth_RibB-like_a/b_dom"/>
</dbReference>
<feature type="active site" description="Nucleophile" evidence="14">
    <location>
        <position position="379"/>
    </location>
</feature>
<dbReference type="EC" id="4.1.99.12" evidence="15"/>
<gene>
    <name evidence="15" type="primary">ribB</name>
    <name evidence="14" type="synonym">ribA</name>
    <name evidence="19" type="ORF">BKA21_000272</name>
    <name evidence="18" type="ORF">Col01nite_09490</name>
</gene>
<evidence type="ECO:0000256" key="4">
    <source>
        <dbReference type="ARBA" id="ARBA00004904"/>
    </source>
</evidence>
<feature type="binding site" evidence="15">
    <location>
        <position position="63"/>
    </location>
    <ligand>
        <name>Mg(2+)</name>
        <dbReference type="ChEBI" id="CHEBI:18420"/>
        <label>1</label>
    </ligand>
</feature>
<dbReference type="NCBIfam" id="NF001591">
    <property type="entry name" value="PRK00393.1"/>
    <property type="match status" value="1"/>
</dbReference>
<keyword evidence="21" id="KW-1185">Reference proteome</keyword>
<keyword evidence="6 15" id="KW-0686">Riboflavin biosynthesis</keyword>
<feature type="binding site" evidence="15">
    <location>
        <position position="63"/>
    </location>
    <ligand>
        <name>Mg(2+)</name>
        <dbReference type="ChEBI" id="CHEBI:18420"/>
        <label>2</label>
    </ligand>
</feature>
<dbReference type="Gene3D" id="3.40.50.10990">
    <property type="entry name" value="GTP cyclohydrolase II"/>
    <property type="match status" value="1"/>
</dbReference>
<dbReference type="SUPFAM" id="SSF142695">
    <property type="entry name" value="RibA-like"/>
    <property type="match status" value="1"/>
</dbReference>
<keyword evidence="8 14" id="KW-0547">Nucleotide-binding</keyword>
<evidence type="ECO:0000256" key="10">
    <source>
        <dbReference type="ARBA" id="ARBA00022833"/>
    </source>
</evidence>
<feature type="binding site" evidence="14">
    <location>
        <position position="405"/>
    </location>
    <ligand>
        <name>GTP</name>
        <dbReference type="ChEBI" id="CHEBI:37565"/>
    </ligand>
</feature>
<feature type="binding site" evidence="15">
    <location>
        <begin position="62"/>
        <end position="63"/>
    </location>
    <ligand>
        <name>D-ribulose 5-phosphate</name>
        <dbReference type="ChEBI" id="CHEBI:58121"/>
    </ligand>
</feature>
<dbReference type="EMBL" id="JACCBK010000001">
    <property type="protein sequence ID" value="NYD84723.1"/>
    <property type="molecule type" value="Genomic_DNA"/>
</dbReference>
<evidence type="ECO:0000256" key="14">
    <source>
        <dbReference type="HAMAP-Rule" id="MF_00179"/>
    </source>
</evidence>
<feature type="binding site" evidence="14">
    <location>
        <begin position="300"/>
        <end position="304"/>
    </location>
    <ligand>
        <name>GTP</name>
        <dbReference type="ChEBI" id="CHEBI:37565"/>
    </ligand>
</feature>
<evidence type="ECO:0000256" key="1">
    <source>
        <dbReference type="ARBA" id="ARBA00000141"/>
    </source>
</evidence>
<dbReference type="HAMAP" id="MF_00179">
    <property type="entry name" value="RibA"/>
    <property type="match status" value="1"/>
</dbReference>
<keyword evidence="10 14" id="KW-0862">Zinc</keyword>
<keyword evidence="15" id="KW-0460">Magnesium</keyword>
<feature type="active site" description="Proton acceptor" evidence="14">
    <location>
        <position position="377"/>
    </location>
</feature>
<feature type="binding site" evidence="14">
    <location>
        <position position="321"/>
    </location>
    <ligand>
        <name>GTP</name>
        <dbReference type="ChEBI" id="CHEBI:37565"/>
    </ligand>
</feature>